<keyword evidence="1" id="KW-1185">Reference proteome</keyword>
<dbReference type="PANTHER" id="PTHR45638:SF14">
    <property type="entry name" value="CYCLIC NUCLEOTIDE-BINDING DOMAIN-CONTAINING PROTEIN"/>
    <property type="match status" value="1"/>
</dbReference>
<dbReference type="GO" id="GO:0044877">
    <property type="term" value="F:protein-containing complex binding"/>
    <property type="evidence" value="ECO:0007669"/>
    <property type="project" value="TreeGrafter"/>
</dbReference>
<reference evidence="2" key="1">
    <citation type="submission" date="2016-11" db="UniProtKB">
        <authorList>
            <consortium name="WormBaseParasite"/>
        </authorList>
    </citation>
    <scope>IDENTIFICATION</scope>
</reference>
<organism evidence="1 2">
    <name type="scientific">Meloidogyne hapla</name>
    <name type="common">Root-knot nematode worm</name>
    <dbReference type="NCBI Taxonomy" id="6305"/>
    <lineage>
        <taxon>Eukaryota</taxon>
        <taxon>Metazoa</taxon>
        <taxon>Ecdysozoa</taxon>
        <taxon>Nematoda</taxon>
        <taxon>Chromadorea</taxon>
        <taxon>Rhabditida</taxon>
        <taxon>Tylenchina</taxon>
        <taxon>Tylenchomorpha</taxon>
        <taxon>Tylenchoidea</taxon>
        <taxon>Meloidogynidae</taxon>
        <taxon>Meloidogyninae</taxon>
        <taxon>Meloidogyne</taxon>
    </lineage>
</organism>
<dbReference type="WBParaSite" id="MhA1_Contig1839.frz3.gene5">
    <property type="protein sequence ID" value="MhA1_Contig1839.frz3.gene5"/>
    <property type="gene ID" value="MhA1_Contig1839.frz3.gene5"/>
</dbReference>
<dbReference type="Proteomes" id="UP000095281">
    <property type="component" value="Unplaced"/>
</dbReference>
<dbReference type="InterPro" id="IPR018490">
    <property type="entry name" value="cNMP-bd_dom_sf"/>
</dbReference>
<evidence type="ECO:0000313" key="1">
    <source>
        <dbReference type="Proteomes" id="UP000095281"/>
    </source>
</evidence>
<dbReference type="SUPFAM" id="SSF51206">
    <property type="entry name" value="cAMP-binding domain-like"/>
    <property type="match status" value="1"/>
</dbReference>
<dbReference type="GO" id="GO:0017071">
    <property type="term" value="C:intracellular cyclic nucleotide activated cation channel complex"/>
    <property type="evidence" value="ECO:0007669"/>
    <property type="project" value="TreeGrafter"/>
</dbReference>
<protein>
    <submittedName>
        <fullName evidence="2">Cyclic nucleotide-binding domain-containing protein</fullName>
    </submittedName>
</protein>
<dbReference type="GO" id="GO:0030553">
    <property type="term" value="F:cGMP binding"/>
    <property type="evidence" value="ECO:0007669"/>
    <property type="project" value="TreeGrafter"/>
</dbReference>
<dbReference type="PANTHER" id="PTHR45638">
    <property type="entry name" value="CYCLIC NUCLEOTIDE-GATED CATION CHANNEL SUBUNIT A"/>
    <property type="match status" value="1"/>
</dbReference>
<accession>A0A1I8BAU1</accession>
<sequence>MFIVKYGRLEMPVDDEFPDEQSFYISTERESPPLHFLHAIGDFQNRILQEGDIFGDWALVSESKIPYTVRSVGYSLLCILEREAMAVAFDEYPHSRRMVRRKGLFKIFFKYQMFKAKLICQQYEQRWKRKDSLSSFDSAAGNLIKIFNYLKEFNISSSQTTK</sequence>
<evidence type="ECO:0000313" key="2">
    <source>
        <dbReference type="WBParaSite" id="MhA1_Contig1839.frz3.gene5"/>
    </source>
</evidence>
<dbReference type="Gene3D" id="2.60.120.10">
    <property type="entry name" value="Jelly Rolls"/>
    <property type="match status" value="1"/>
</dbReference>
<dbReference type="GO" id="GO:0005223">
    <property type="term" value="F:intracellularly cGMP-activated cation channel activity"/>
    <property type="evidence" value="ECO:0007669"/>
    <property type="project" value="TreeGrafter"/>
</dbReference>
<name>A0A1I8BAU1_MELHA</name>
<dbReference type="GO" id="GO:0005886">
    <property type="term" value="C:plasma membrane"/>
    <property type="evidence" value="ECO:0007669"/>
    <property type="project" value="TreeGrafter"/>
</dbReference>
<dbReference type="InterPro" id="IPR050866">
    <property type="entry name" value="CNG_cation_channel"/>
</dbReference>
<dbReference type="InterPro" id="IPR014710">
    <property type="entry name" value="RmlC-like_jellyroll"/>
</dbReference>
<dbReference type="AlphaFoldDB" id="A0A1I8BAU1"/>
<proteinExistence type="predicted"/>
<dbReference type="GO" id="GO:0005222">
    <property type="term" value="F:intracellularly cAMP-activated cation channel activity"/>
    <property type="evidence" value="ECO:0007669"/>
    <property type="project" value="TreeGrafter"/>
</dbReference>